<dbReference type="Proteomes" id="UP001165289">
    <property type="component" value="Unassembled WGS sequence"/>
</dbReference>
<name>A0AAV7JMA1_9METZ</name>
<dbReference type="InterPro" id="IPR009057">
    <property type="entry name" value="Homeodomain-like_sf"/>
</dbReference>
<comment type="caution">
    <text evidence="1">The sequence shown here is derived from an EMBL/GenBank/DDBJ whole genome shotgun (WGS) entry which is preliminary data.</text>
</comment>
<proteinExistence type="predicted"/>
<evidence type="ECO:0000313" key="2">
    <source>
        <dbReference type="Proteomes" id="UP001165289"/>
    </source>
</evidence>
<keyword evidence="2" id="KW-1185">Reference proteome</keyword>
<reference evidence="1 2" key="1">
    <citation type="journal article" date="2023" name="BMC Biol.">
        <title>The compact genome of the sponge Oopsacas minuta (Hexactinellida) is lacking key metazoan core genes.</title>
        <authorList>
            <person name="Santini S."/>
            <person name="Schenkelaars Q."/>
            <person name="Jourda C."/>
            <person name="Duchesne M."/>
            <person name="Belahbib H."/>
            <person name="Rocher C."/>
            <person name="Selva M."/>
            <person name="Riesgo A."/>
            <person name="Vervoort M."/>
            <person name="Leys S.P."/>
            <person name="Kodjabachian L."/>
            <person name="Le Bivic A."/>
            <person name="Borchiellini C."/>
            <person name="Claverie J.M."/>
            <person name="Renard E."/>
        </authorList>
    </citation>
    <scope>NUCLEOTIDE SEQUENCE [LARGE SCALE GENOMIC DNA]</scope>
    <source>
        <strain evidence="1">SPO-2</strain>
    </source>
</reference>
<dbReference type="SUPFAM" id="SSF46689">
    <property type="entry name" value="Homeodomain-like"/>
    <property type="match status" value="1"/>
</dbReference>
<evidence type="ECO:0000313" key="1">
    <source>
        <dbReference type="EMBL" id="KAI6649823.1"/>
    </source>
</evidence>
<accession>A0AAV7JMA1</accession>
<dbReference type="EMBL" id="JAKMXF010000317">
    <property type="protein sequence ID" value="KAI6649823.1"/>
    <property type="molecule type" value="Genomic_DNA"/>
</dbReference>
<dbReference type="PANTHER" id="PTHR46068">
    <property type="entry name" value="PROTEIN CBG27172"/>
    <property type="match status" value="1"/>
</dbReference>
<gene>
    <name evidence="1" type="ORF">LOD99_6373</name>
</gene>
<organism evidence="1 2">
    <name type="scientific">Oopsacas minuta</name>
    <dbReference type="NCBI Taxonomy" id="111878"/>
    <lineage>
        <taxon>Eukaryota</taxon>
        <taxon>Metazoa</taxon>
        <taxon>Porifera</taxon>
        <taxon>Hexactinellida</taxon>
        <taxon>Hexasterophora</taxon>
        <taxon>Lyssacinosida</taxon>
        <taxon>Leucopsacidae</taxon>
        <taxon>Oopsacas</taxon>
    </lineage>
</organism>
<dbReference type="AlphaFoldDB" id="A0AAV7JMA1"/>
<dbReference type="PANTHER" id="PTHR46068:SF1">
    <property type="entry name" value="TRANSPOSASE IS30-LIKE HTH DOMAIN-CONTAINING PROTEIN"/>
    <property type="match status" value="1"/>
</dbReference>
<sequence>MNQERAAIIELLSNGKRPGEILKLLHIPKSRRKIVYRTIQRYNKTGGHKRYAKKRSTKVGTTPRLKKVVIDRIRRNPRRSLRKMASELKVSHGSMQNLVKNDLHLKSFKRRTVHFLSEKIVNKETCLKQGHAARLATQPLENTIFSEEKLFTIEEATNKQMIEN</sequence>
<protein>
    <submittedName>
        <fullName evidence="1">MhmaT1 transposase</fullName>
    </submittedName>
</protein>